<keyword evidence="4 6" id="KW-0371">Homeobox</keyword>
<feature type="non-terminal residue" evidence="9">
    <location>
        <position position="1"/>
    </location>
</feature>
<dbReference type="GO" id="GO:0009948">
    <property type="term" value="P:anterior/posterior axis specification"/>
    <property type="evidence" value="ECO:0007669"/>
    <property type="project" value="TreeGrafter"/>
</dbReference>
<dbReference type="GO" id="GO:0030154">
    <property type="term" value="P:cell differentiation"/>
    <property type="evidence" value="ECO:0007669"/>
    <property type="project" value="TreeGrafter"/>
</dbReference>
<dbReference type="InterPro" id="IPR000047">
    <property type="entry name" value="HTH_motif"/>
</dbReference>
<keyword evidence="10" id="KW-1185">Reference proteome</keyword>
<evidence type="ECO:0000256" key="5">
    <source>
        <dbReference type="ARBA" id="ARBA00023242"/>
    </source>
</evidence>
<feature type="domain" description="Homeobox" evidence="8">
    <location>
        <begin position="112"/>
        <end position="172"/>
    </location>
</feature>
<comment type="subcellular location">
    <subcellularLocation>
        <location evidence="1 6 7">Nucleus</location>
    </subcellularLocation>
</comment>
<evidence type="ECO:0000259" key="8">
    <source>
        <dbReference type="PROSITE" id="PS50071"/>
    </source>
</evidence>
<protein>
    <recommendedName>
        <fullName evidence="8">Homeobox domain-containing protein</fullName>
    </recommendedName>
</protein>
<gene>
    <name evidence="9" type="ORF">PFISCL1PPCAC_11559</name>
</gene>
<dbReference type="GO" id="GO:0009887">
    <property type="term" value="P:animal organ morphogenesis"/>
    <property type="evidence" value="ECO:0007669"/>
    <property type="project" value="TreeGrafter"/>
</dbReference>
<dbReference type="GO" id="GO:0000977">
    <property type="term" value="F:RNA polymerase II transcription regulatory region sequence-specific DNA binding"/>
    <property type="evidence" value="ECO:0007669"/>
    <property type="project" value="TreeGrafter"/>
</dbReference>
<dbReference type="Proteomes" id="UP001432322">
    <property type="component" value="Unassembled WGS sequence"/>
</dbReference>
<dbReference type="AlphaFoldDB" id="A0AAV5VQD9"/>
<reference evidence="9" key="1">
    <citation type="submission" date="2023-10" db="EMBL/GenBank/DDBJ databases">
        <title>Genome assembly of Pristionchus species.</title>
        <authorList>
            <person name="Yoshida K."/>
            <person name="Sommer R.J."/>
        </authorList>
    </citation>
    <scope>NUCLEOTIDE SEQUENCE</scope>
    <source>
        <strain evidence="9">RS5133</strain>
    </source>
</reference>
<evidence type="ECO:0000256" key="4">
    <source>
        <dbReference type="ARBA" id="ARBA00023155"/>
    </source>
</evidence>
<dbReference type="InterPro" id="IPR001356">
    <property type="entry name" value="HD"/>
</dbReference>
<comment type="caution">
    <text evidence="9">The sequence shown here is derived from an EMBL/GenBank/DDBJ whole genome shotgun (WGS) entry which is preliminary data.</text>
</comment>
<dbReference type="SMART" id="SM00389">
    <property type="entry name" value="HOX"/>
    <property type="match status" value="1"/>
</dbReference>
<dbReference type="GO" id="GO:0000981">
    <property type="term" value="F:DNA-binding transcription factor activity, RNA polymerase II-specific"/>
    <property type="evidence" value="ECO:0007669"/>
    <property type="project" value="InterPro"/>
</dbReference>
<proteinExistence type="inferred from homology"/>
<accession>A0AAV5VQD9</accession>
<dbReference type="SUPFAM" id="SSF46689">
    <property type="entry name" value="Homeodomain-like"/>
    <property type="match status" value="1"/>
</dbReference>
<feature type="DNA-binding region" description="Homeobox" evidence="6">
    <location>
        <begin position="114"/>
        <end position="173"/>
    </location>
</feature>
<dbReference type="Pfam" id="PF00046">
    <property type="entry name" value="Homeodomain"/>
    <property type="match status" value="1"/>
</dbReference>
<dbReference type="PRINTS" id="PR00031">
    <property type="entry name" value="HTHREPRESSR"/>
</dbReference>
<dbReference type="InterPro" id="IPR009057">
    <property type="entry name" value="Homeodomain-like_sf"/>
</dbReference>
<evidence type="ECO:0000256" key="7">
    <source>
        <dbReference type="RuleBase" id="RU000682"/>
    </source>
</evidence>
<dbReference type="PANTHER" id="PTHR24332">
    <property type="entry name" value="HOMEOBOX PROTEIN CDX"/>
    <property type="match status" value="1"/>
</dbReference>
<dbReference type="Gene3D" id="1.10.10.60">
    <property type="entry name" value="Homeodomain-like"/>
    <property type="match status" value="1"/>
</dbReference>
<evidence type="ECO:0000256" key="1">
    <source>
        <dbReference type="ARBA" id="ARBA00004123"/>
    </source>
</evidence>
<dbReference type="PROSITE" id="PS00027">
    <property type="entry name" value="HOMEOBOX_1"/>
    <property type="match status" value="1"/>
</dbReference>
<dbReference type="InterPro" id="IPR017970">
    <property type="entry name" value="Homeobox_CS"/>
</dbReference>
<organism evidence="9 10">
    <name type="scientific">Pristionchus fissidentatus</name>
    <dbReference type="NCBI Taxonomy" id="1538716"/>
    <lineage>
        <taxon>Eukaryota</taxon>
        <taxon>Metazoa</taxon>
        <taxon>Ecdysozoa</taxon>
        <taxon>Nematoda</taxon>
        <taxon>Chromadorea</taxon>
        <taxon>Rhabditida</taxon>
        <taxon>Rhabditina</taxon>
        <taxon>Diplogasteromorpha</taxon>
        <taxon>Diplogasteroidea</taxon>
        <taxon>Neodiplogasteridae</taxon>
        <taxon>Pristionchus</taxon>
    </lineage>
</organism>
<evidence type="ECO:0000256" key="6">
    <source>
        <dbReference type="PROSITE-ProRule" id="PRU00108"/>
    </source>
</evidence>
<evidence type="ECO:0000313" key="10">
    <source>
        <dbReference type="Proteomes" id="UP001432322"/>
    </source>
</evidence>
<evidence type="ECO:0000313" key="9">
    <source>
        <dbReference type="EMBL" id="GMT20262.1"/>
    </source>
</evidence>
<dbReference type="EMBL" id="BTSY01000003">
    <property type="protein sequence ID" value="GMT20262.1"/>
    <property type="molecule type" value="Genomic_DNA"/>
</dbReference>
<sequence length="187" mass="20846">IYPCDPYPTTSMAGPAAAAAAASSAAAAAAAAAYPYGMMAYNPEYWPKKCSSTTPVSSANNSLTSLSLRVAAAASSLKPDRPTNLPYKTGPGTNSEYRNPIYYTHIADVRVRTQDKYRMVYSDYIRLELEKEFHMAEFITADRKADLAAKLNLTERQIKIWFQNRRAKKRRDEKVKHSSMPMGMMLM</sequence>
<dbReference type="GO" id="GO:0005634">
    <property type="term" value="C:nucleus"/>
    <property type="evidence" value="ECO:0007669"/>
    <property type="project" value="UniProtKB-SubCell"/>
</dbReference>
<dbReference type="PANTHER" id="PTHR24332:SF9">
    <property type="entry name" value="HOMEOTIC PROTEIN CAUDAL"/>
    <property type="match status" value="1"/>
</dbReference>
<dbReference type="CDD" id="cd00086">
    <property type="entry name" value="homeodomain"/>
    <property type="match status" value="1"/>
</dbReference>
<keyword evidence="3 6" id="KW-0238">DNA-binding</keyword>
<evidence type="ECO:0000256" key="3">
    <source>
        <dbReference type="ARBA" id="ARBA00023125"/>
    </source>
</evidence>
<dbReference type="PROSITE" id="PS50071">
    <property type="entry name" value="HOMEOBOX_2"/>
    <property type="match status" value="1"/>
</dbReference>
<keyword evidence="5 6" id="KW-0539">Nucleus</keyword>
<name>A0AAV5VQD9_9BILA</name>
<comment type="similarity">
    <text evidence="2">Belongs to the Caudal homeobox family.</text>
</comment>
<dbReference type="InterPro" id="IPR047152">
    <property type="entry name" value="Caudal_homeobox"/>
</dbReference>
<evidence type="ECO:0000256" key="2">
    <source>
        <dbReference type="ARBA" id="ARBA00010341"/>
    </source>
</evidence>